<dbReference type="InParanoid" id="D8S6N6"/>
<feature type="transmembrane region" description="Helical" evidence="8">
    <location>
        <begin position="114"/>
        <end position="131"/>
    </location>
</feature>
<dbReference type="InterPro" id="IPR008506">
    <property type="entry name" value="SND2/TMEM208"/>
</dbReference>
<keyword evidence="4" id="KW-0256">Endoplasmic reticulum</keyword>
<comment type="similarity">
    <text evidence="2">Belongs to the TMEM208 family.</text>
</comment>
<dbReference type="PANTHER" id="PTHR13505">
    <property type="entry name" value="TRANSMEMBRANE PROTEIN 208"/>
    <property type="match status" value="1"/>
</dbReference>
<evidence type="ECO:0000256" key="8">
    <source>
        <dbReference type="SAM" id="Phobius"/>
    </source>
</evidence>
<evidence type="ECO:0008006" key="12">
    <source>
        <dbReference type="Google" id="ProtNLM"/>
    </source>
</evidence>
<dbReference type="OMA" id="PIRAGWM"/>
<dbReference type="EMBL" id="GL377604">
    <property type="protein sequence ID" value="EFJ19973.1"/>
    <property type="molecule type" value="Genomic_DNA"/>
</dbReference>
<keyword evidence="6 8" id="KW-0472">Membrane</keyword>
<feature type="transmembrane region" description="Helical" evidence="8">
    <location>
        <begin position="20"/>
        <end position="38"/>
    </location>
</feature>
<dbReference type="AlphaFoldDB" id="D8S6N6"/>
<dbReference type="FunCoup" id="D8S6N6">
    <property type="interactions" value="2929"/>
</dbReference>
<evidence type="ECO:0000256" key="3">
    <source>
        <dbReference type="ARBA" id="ARBA00022692"/>
    </source>
</evidence>
<evidence type="ECO:0000256" key="2">
    <source>
        <dbReference type="ARBA" id="ARBA00009950"/>
    </source>
</evidence>
<evidence type="ECO:0000313" key="9">
    <source>
        <dbReference type="EMBL" id="EFJ10491.1"/>
    </source>
</evidence>
<feature type="compositionally biased region" description="Basic residues" evidence="7">
    <location>
        <begin position="154"/>
        <end position="172"/>
    </location>
</feature>
<evidence type="ECO:0000313" key="10">
    <source>
        <dbReference type="EMBL" id="EFJ19973.1"/>
    </source>
</evidence>
<dbReference type="Gramene" id="EFJ19973">
    <property type="protein sequence ID" value="EFJ19973"/>
    <property type="gene ID" value="SELMODRAFT_271344"/>
</dbReference>
<name>D8S6N6_SELML</name>
<dbReference type="KEGG" id="smo:SELMODRAFT_229372"/>
<keyword evidence="11" id="KW-1185">Reference proteome</keyword>
<evidence type="ECO:0000256" key="5">
    <source>
        <dbReference type="ARBA" id="ARBA00022989"/>
    </source>
</evidence>
<evidence type="ECO:0000256" key="6">
    <source>
        <dbReference type="ARBA" id="ARBA00023136"/>
    </source>
</evidence>
<keyword evidence="3 8" id="KW-0812">Transmembrane</keyword>
<reference evidence="10 11" key="1">
    <citation type="journal article" date="2011" name="Science">
        <title>The Selaginella genome identifies genetic changes associated with the evolution of vascular plants.</title>
        <authorList>
            <person name="Banks J.A."/>
            <person name="Nishiyama T."/>
            <person name="Hasebe M."/>
            <person name="Bowman J.L."/>
            <person name="Gribskov M."/>
            <person name="dePamphilis C."/>
            <person name="Albert V.A."/>
            <person name="Aono N."/>
            <person name="Aoyama T."/>
            <person name="Ambrose B.A."/>
            <person name="Ashton N.W."/>
            <person name="Axtell M.J."/>
            <person name="Barker E."/>
            <person name="Barker M.S."/>
            <person name="Bennetzen J.L."/>
            <person name="Bonawitz N.D."/>
            <person name="Chapple C."/>
            <person name="Cheng C."/>
            <person name="Correa L.G."/>
            <person name="Dacre M."/>
            <person name="DeBarry J."/>
            <person name="Dreyer I."/>
            <person name="Elias M."/>
            <person name="Engstrom E.M."/>
            <person name="Estelle M."/>
            <person name="Feng L."/>
            <person name="Finet C."/>
            <person name="Floyd S.K."/>
            <person name="Frommer W.B."/>
            <person name="Fujita T."/>
            <person name="Gramzow L."/>
            <person name="Gutensohn M."/>
            <person name="Harholt J."/>
            <person name="Hattori M."/>
            <person name="Heyl A."/>
            <person name="Hirai T."/>
            <person name="Hiwatashi Y."/>
            <person name="Ishikawa M."/>
            <person name="Iwata M."/>
            <person name="Karol K.G."/>
            <person name="Koehler B."/>
            <person name="Kolukisaoglu U."/>
            <person name="Kubo M."/>
            <person name="Kurata T."/>
            <person name="Lalonde S."/>
            <person name="Li K."/>
            <person name="Li Y."/>
            <person name="Litt A."/>
            <person name="Lyons E."/>
            <person name="Manning G."/>
            <person name="Maruyama T."/>
            <person name="Michael T.P."/>
            <person name="Mikami K."/>
            <person name="Miyazaki S."/>
            <person name="Morinaga S."/>
            <person name="Murata T."/>
            <person name="Mueller-Roeber B."/>
            <person name="Nelson D.R."/>
            <person name="Obara M."/>
            <person name="Oguri Y."/>
            <person name="Olmstead R.G."/>
            <person name="Onodera N."/>
            <person name="Petersen B.L."/>
            <person name="Pils B."/>
            <person name="Prigge M."/>
            <person name="Rensing S.A."/>
            <person name="Riano-Pachon D.M."/>
            <person name="Roberts A.W."/>
            <person name="Sato Y."/>
            <person name="Scheller H.V."/>
            <person name="Schulz B."/>
            <person name="Schulz C."/>
            <person name="Shakirov E.V."/>
            <person name="Shibagaki N."/>
            <person name="Shinohara N."/>
            <person name="Shippen D.E."/>
            <person name="Soerensen I."/>
            <person name="Sotooka R."/>
            <person name="Sugimoto N."/>
            <person name="Sugita M."/>
            <person name="Sumikawa N."/>
            <person name="Tanurdzic M."/>
            <person name="Theissen G."/>
            <person name="Ulvskov P."/>
            <person name="Wakazuki S."/>
            <person name="Weng J.K."/>
            <person name="Willats W.W."/>
            <person name="Wipf D."/>
            <person name="Wolf P.G."/>
            <person name="Yang L."/>
            <person name="Zimmer A.D."/>
            <person name="Zhu Q."/>
            <person name="Mitros T."/>
            <person name="Hellsten U."/>
            <person name="Loque D."/>
            <person name="Otillar R."/>
            <person name="Salamov A."/>
            <person name="Schmutz J."/>
            <person name="Shapiro H."/>
            <person name="Lindquist E."/>
            <person name="Lucas S."/>
            <person name="Rokhsar D."/>
            <person name="Grigoriev I.V."/>
        </authorList>
    </citation>
    <scope>NUCLEOTIDE SEQUENCE [LARGE SCALE GENOMIC DNA]</scope>
</reference>
<dbReference type="Proteomes" id="UP000001514">
    <property type="component" value="Unassembled WGS sequence"/>
</dbReference>
<evidence type="ECO:0000256" key="4">
    <source>
        <dbReference type="ARBA" id="ARBA00022824"/>
    </source>
</evidence>
<dbReference type="Pfam" id="PF05620">
    <property type="entry name" value="TMEM208_SND2"/>
    <property type="match status" value="1"/>
</dbReference>
<dbReference type="GO" id="GO:0006624">
    <property type="term" value="P:vacuolar protein processing"/>
    <property type="evidence" value="ECO:0000318"/>
    <property type="project" value="GO_Central"/>
</dbReference>
<feature type="region of interest" description="Disordered" evidence="7">
    <location>
        <begin position="144"/>
        <end position="172"/>
    </location>
</feature>
<dbReference type="EMBL" id="GL377653">
    <property type="protein sequence ID" value="EFJ10491.1"/>
    <property type="molecule type" value="Genomic_DNA"/>
</dbReference>
<dbReference type="HOGENOM" id="CLU_094308_0_0_1"/>
<dbReference type="Gramene" id="EFJ10491">
    <property type="protein sequence ID" value="EFJ10491"/>
    <property type="gene ID" value="SELMODRAFT_229372"/>
</dbReference>
<accession>D8S6N6</accession>
<organism evidence="11">
    <name type="scientific">Selaginella moellendorffii</name>
    <name type="common">Spikemoss</name>
    <dbReference type="NCBI Taxonomy" id="88036"/>
    <lineage>
        <taxon>Eukaryota</taxon>
        <taxon>Viridiplantae</taxon>
        <taxon>Streptophyta</taxon>
        <taxon>Embryophyta</taxon>
        <taxon>Tracheophyta</taxon>
        <taxon>Lycopodiopsida</taxon>
        <taxon>Selaginellales</taxon>
        <taxon>Selaginellaceae</taxon>
        <taxon>Selaginella</taxon>
    </lineage>
</organism>
<dbReference type="eggNOG" id="KOG3269">
    <property type="taxonomic scope" value="Eukaryota"/>
</dbReference>
<comment type="subcellular location">
    <subcellularLocation>
        <location evidence="1">Endoplasmic reticulum membrane</location>
        <topology evidence="1">Multi-pass membrane protein</topology>
    </subcellularLocation>
</comment>
<evidence type="ECO:0000313" key="11">
    <source>
        <dbReference type="Proteomes" id="UP000001514"/>
    </source>
</evidence>
<dbReference type="GO" id="GO:0005789">
    <property type="term" value="C:endoplasmic reticulum membrane"/>
    <property type="evidence" value="ECO:0007669"/>
    <property type="project" value="UniProtKB-SubCell"/>
</dbReference>
<dbReference type="STRING" id="88036.D8S6N6"/>
<gene>
    <name evidence="9" type="ORF">SELMODRAFT_229372</name>
    <name evidence="10" type="ORF">SELMODRAFT_271344</name>
</gene>
<keyword evidence="5 8" id="KW-1133">Transmembrane helix</keyword>
<dbReference type="GO" id="GO:0005773">
    <property type="term" value="C:vacuole"/>
    <property type="evidence" value="ECO:0007669"/>
    <property type="project" value="GOC"/>
</dbReference>
<proteinExistence type="inferred from homology"/>
<evidence type="ECO:0000256" key="1">
    <source>
        <dbReference type="ARBA" id="ARBA00004477"/>
    </source>
</evidence>
<dbReference type="KEGG" id="smo:SELMODRAFT_271344"/>
<dbReference type="PANTHER" id="PTHR13505:SF7">
    <property type="entry name" value="TRANSMEMBRANE PROTEIN 208"/>
    <property type="match status" value="1"/>
</dbReference>
<protein>
    <recommendedName>
        <fullName evidence="12">Transmembrane protein 208</fullName>
    </recommendedName>
</protein>
<evidence type="ECO:0000256" key="7">
    <source>
        <dbReference type="SAM" id="MobiDB-lite"/>
    </source>
</evidence>
<sequence>MANQGAKKRKEENEKHIQWLRNLILVSNAIHILVRILLLRSSVSWRHFFRLLLSSAAYKLSYSQLQKMAQPSFDERGDLIDGGFDMSTGGLCSYLHDIIYITSFVQVSSVFSDYFWYLYWVIPLFALYKLWQLVLYPFVFQSSPQDAGEDEKARKKKEKKANKVKFSRVKTR</sequence>
<dbReference type="OrthoDB" id="276296at2759"/>